<dbReference type="STRING" id="1167006.UWK_02337"/>
<keyword evidence="5" id="KW-1185">Reference proteome</keyword>
<protein>
    <submittedName>
        <fullName evidence="4">Amino acid ABC transporter substrate-binding protein, PAAT family</fullName>
    </submittedName>
</protein>
<dbReference type="HOGENOM" id="CLU_064076_0_1_7"/>
<gene>
    <name evidence="4" type="ordered locus">UWK_02337</name>
</gene>
<sequence>MKNFLSLLFCMTLFCLAASDSSATETFIISGNPKAPPVVWEQYNTLTGIGPDIAQAILTELQLNYDLRVEGDWQQVQDKCKNGEIDMIVSAYKNDARAEYMFFSMPYLQQHTVIVVEKGKEFPFGRWESLIGKKGVSNIGESYGQEFDTFIKNKLSVQFIAFERAIELLNRGEADYLIVDLYTALIYARLLQGEDAISILEPPVTTQAFHITISKQSPMAVQMPAINKKLYRLVKDGTVEKLFYKHFEDWKTLIEKRSRFYNRDSNIRSQEHDQYLKTQDAYEKEKIGSLLMGSREGLPAAAE</sequence>
<evidence type="ECO:0000313" key="5">
    <source>
        <dbReference type="Proteomes" id="UP000011721"/>
    </source>
</evidence>
<reference evidence="5" key="1">
    <citation type="journal article" date="2013" name="Stand. Genomic Sci.">
        <title>Complete genome sequence of Desulfocapsa sulfexigens, a marine deltaproteobacterium specialized in disproportionating inorganic sulfur compounds.</title>
        <authorList>
            <person name="Finster K.W."/>
            <person name="Kjeldsen K.U."/>
            <person name="Kube M."/>
            <person name="Reinhardt R."/>
            <person name="Mussmann M."/>
            <person name="Amann R."/>
            <person name="Schreiber L."/>
        </authorList>
    </citation>
    <scope>NUCLEOTIDE SEQUENCE [LARGE SCALE GENOMIC DNA]</scope>
    <source>
        <strain evidence="5">DSM 10523 / SB164P1</strain>
    </source>
</reference>
<organism evidence="4 5">
    <name type="scientific">Desulfocapsa sulfexigens (strain DSM 10523 / SB164P1)</name>
    <dbReference type="NCBI Taxonomy" id="1167006"/>
    <lineage>
        <taxon>Bacteria</taxon>
        <taxon>Pseudomonadati</taxon>
        <taxon>Thermodesulfobacteriota</taxon>
        <taxon>Desulfobulbia</taxon>
        <taxon>Desulfobulbales</taxon>
        <taxon>Desulfocapsaceae</taxon>
        <taxon>Desulfocapsa</taxon>
    </lineage>
</organism>
<evidence type="ECO:0000259" key="3">
    <source>
        <dbReference type="SMART" id="SM00062"/>
    </source>
</evidence>
<feature type="chain" id="PRO_5004016144" evidence="2">
    <location>
        <begin position="18"/>
        <end position="303"/>
    </location>
</feature>
<feature type="signal peptide" evidence="2">
    <location>
        <begin position="1"/>
        <end position="17"/>
    </location>
</feature>
<keyword evidence="1 2" id="KW-0732">Signal</keyword>
<proteinExistence type="predicted"/>
<feature type="domain" description="Solute-binding protein family 3/N-terminal" evidence="3">
    <location>
        <begin position="26"/>
        <end position="249"/>
    </location>
</feature>
<dbReference type="OrthoDB" id="5464962at2"/>
<dbReference type="Gene3D" id="3.40.190.10">
    <property type="entry name" value="Periplasmic binding protein-like II"/>
    <property type="match status" value="2"/>
</dbReference>
<evidence type="ECO:0000256" key="1">
    <source>
        <dbReference type="ARBA" id="ARBA00022729"/>
    </source>
</evidence>
<dbReference type="EMBL" id="CP003985">
    <property type="protein sequence ID" value="AGF78877.1"/>
    <property type="molecule type" value="Genomic_DNA"/>
</dbReference>
<dbReference type="KEGG" id="dsf:UWK_02337"/>
<evidence type="ECO:0000256" key="2">
    <source>
        <dbReference type="SAM" id="SignalP"/>
    </source>
</evidence>
<accession>M1PB55</accession>
<dbReference type="InterPro" id="IPR001638">
    <property type="entry name" value="Solute-binding_3/MltF_N"/>
</dbReference>
<dbReference type="SMART" id="SM00062">
    <property type="entry name" value="PBPb"/>
    <property type="match status" value="1"/>
</dbReference>
<dbReference type="SUPFAM" id="SSF53850">
    <property type="entry name" value="Periplasmic binding protein-like II"/>
    <property type="match status" value="1"/>
</dbReference>
<dbReference type="Proteomes" id="UP000011721">
    <property type="component" value="Chromosome"/>
</dbReference>
<dbReference type="PANTHER" id="PTHR35936">
    <property type="entry name" value="MEMBRANE-BOUND LYTIC MUREIN TRANSGLYCOSYLASE F"/>
    <property type="match status" value="1"/>
</dbReference>
<dbReference type="RefSeq" id="WP_015404565.1">
    <property type="nucleotide sequence ID" value="NC_020304.1"/>
</dbReference>
<name>M1PB55_DESSD</name>
<dbReference type="Pfam" id="PF00497">
    <property type="entry name" value="SBP_bac_3"/>
    <property type="match status" value="1"/>
</dbReference>
<evidence type="ECO:0000313" key="4">
    <source>
        <dbReference type="EMBL" id="AGF78877.1"/>
    </source>
</evidence>
<dbReference type="eggNOG" id="COG0834">
    <property type="taxonomic scope" value="Bacteria"/>
</dbReference>
<dbReference type="PANTHER" id="PTHR35936:SF6">
    <property type="entry name" value="AMINO ACID ABC TRANSPORTER SUBSTRATE-BINDING PAAT FAMILY PROTEIN"/>
    <property type="match status" value="1"/>
</dbReference>
<dbReference type="AlphaFoldDB" id="M1PB55"/>